<comment type="caution">
    <text evidence="1">The sequence shown here is derived from an EMBL/GenBank/DDBJ whole genome shotgun (WGS) entry which is preliminary data.</text>
</comment>
<dbReference type="EMBL" id="JANJYI010000004">
    <property type="protein sequence ID" value="KAK2652059.1"/>
    <property type="molecule type" value="Genomic_DNA"/>
</dbReference>
<dbReference type="AlphaFoldDB" id="A0AAE0CHU3"/>
<organism evidence="1 2">
    <name type="scientific">Dipteronia dyeriana</name>
    <dbReference type="NCBI Taxonomy" id="168575"/>
    <lineage>
        <taxon>Eukaryota</taxon>
        <taxon>Viridiplantae</taxon>
        <taxon>Streptophyta</taxon>
        <taxon>Embryophyta</taxon>
        <taxon>Tracheophyta</taxon>
        <taxon>Spermatophyta</taxon>
        <taxon>Magnoliopsida</taxon>
        <taxon>eudicotyledons</taxon>
        <taxon>Gunneridae</taxon>
        <taxon>Pentapetalae</taxon>
        <taxon>rosids</taxon>
        <taxon>malvids</taxon>
        <taxon>Sapindales</taxon>
        <taxon>Sapindaceae</taxon>
        <taxon>Hippocastanoideae</taxon>
        <taxon>Acereae</taxon>
        <taxon>Dipteronia</taxon>
    </lineage>
</organism>
<gene>
    <name evidence="1" type="ORF">Ddye_011915</name>
</gene>
<proteinExistence type="predicted"/>
<dbReference type="Proteomes" id="UP001280121">
    <property type="component" value="Unassembled WGS sequence"/>
</dbReference>
<reference evidence="1" key="1">
    <citation type="journal article" date="2023" name="Plant J.">
        <title>Genome sequences and population genomics provide insights into the demographic history, inbreeding, and mutation load of two 'living fossil' tree species of Dipteronia.</title>
        <authorList>
            <person name="Feng Y."/>
            <person name="Comes H.P."/>
            <person name="Chen J."/>
            <person name="Zhu S."/>
            <person name="Lu R."/>
            <person name="Zhang X."/>
            <person name="Li P."/>
            <person name="Qiu J."/>
            <person name="Olsen K.M."/>
            <person name="Qiu Y."/>
        </authorList>
    </citation>
    <scope>NUCLEOTIDE SEQUENCE</scope>
    <source>
        <strain evidence="1">KIB01</strain>
    </source>
</reference>
<protein>
    <submittedName>
        <fullName evidence="1">Uncharacterized protein</fullName>
    </submittedName>
</protein>
<sequence length="117" mass="13321">MSHGGPEFDADIYVLRSVEEMEKVVIVSSGIVYSENQKENYLGNIGRDISGILVSESPQDLRLLVSLAFFDYRFIKWSPDFILWEFINVSVLFNFVDLISGSGRSLVRFQFFLIGDA</sequence>
<evidence type="ECO:0000313" key="2">
    <source>
        <dbReference type="Proteomes" id="UP001280121"/>
    </source>
</evidence>
<evidence type="ECO:0000313" key="1">
    <source>
        <dbReference type="EMBL" id="KAK2652059.1"/>
    </source>
</evidence>
<name>A0AAE0CHU3_9ROSI</name>
<accession>A0AAE0CHU3</accession>
<keyword evidence="2" id="KW-1185">Reference proteome</keyword>